<dbReference type="AlphaFoldDB" id="A0A0M0JRQ2"/>
<accession>A0A0M0JRQ2</accession>
<organism evidence="9 10">
    <name type="scientific">Chrysochromulina tobinii</name>
    <dbReference type="NCBI Taxonomy" id="1460289"/>
    <lineage>
        <taxon>Eukaryota</taxon>
        <taxon>Haptista</taxon>
        <taxon>Haptophyta</taxon>
        <taxon>Prymnesiophyceae</taxon>
        <taxon>Prymnesiales</taxon>
        <taxon>Chrysochromulinaceae</taxon>
        <taxon>Chrysochromulina</taxon>
    </lineage>
</organism>
<dbReference type="GO" id="GO:0003777">
    <property type="term" value="F:microtubule motor activity"/>
    <property type="evidence" value="ECO:0007669"/>
    <property type="project" value="InterPro"/>
</dbReference>
<evidence type="ECO:0000256" key="5">
    <source>
        <dbReference type="ARBA" id="ARBA00023054"/>
    </source>
</evidence>
<keyword evidence="2" id="KW-0963">Cytoplasm</keyword>
<dbReference type="GO" id="GO:0005875">
    <property type="term" value="C:microtubule associated complex"/>
    <property type="evidence" value="ECO:0007669"/>
    <property type="project" value="TreeGrafter"/>
</dbReference>
<dbReference type="InterPro" id="IPR036961">
    <property type="entry name" value="Kinesin_motor_dom_sf"/>
</dbReference>
<evidence type="ECO:0000256" key="1">
    <source>
        <dbReference type="ARBA" id="ARBA00004496"/>
    </source>
</evidence>
<dbReference type="PANTHER" id="PTHR47969:SF15">
    <property type="entry name" value="CHROMOSOME-ASSOCIATED KINESIN KIF4A-RELATED"/>
    <property type="match status" value="1"/>
</dbReference>
<dbReference type="SMART" id="SM00129">
    <property type="entry name" value="KISc"/>
    <property type="match status" value="1"/>
</dbReference>
<comment type="caution">
    <text evidence="9">The sequence shown here is derived from an EMBL/GenBank/DDBJ whole genome shotgun (WGS) entry which is preliminary data.</text>
</comment>
<dbReference type="PROSITE" id="PS50067">
    <property type="entry name" value="KINESIN_MOTOR_2"/>
    <property type="match status" value="1"/>
</dbReference>
<dbReference type="GO" id="GO:0005737">
    <property type="term" value="C:cytoplasm"/>
    <property type="evidence" value="ECO:0007669"/>
    <property type="project" value="UniProtKB-SubCell"/>
</dbReference>
<dbReference type="GO" id="GO:0051231">
    <property type="term" value="P:spindle elongation"/>
    <property type="evidence" value="ECO:0007669"/>
    <property type="project" value="TreeGrafter"/>
</dbReference>
<feature type="domain" description="Kinesin motor" evidence="8">
    <location>
        <begin position="236"/>
        <end position="549"/>
    </location>
</feature>
<reference evidence="10" key="1">
    <citation type="journal article" date="2015" name="PLoS Genet.">
        <title>Genome Sequence and Transcriptome Analyses of Chrysochromulina tobin: Metabolic Tools for Enhanced Algal Fitness in the Prominent Order Prymnesiales (Haptophyceae).</title>
        <authorList>
            <person name="Hovde B.T."/>
            <person name="Deodato C.R."/>
            <person name="Hunsperger H.M."/>
            <person name="Ryken S.A."/>
            <person name="Yost W."/>
            <person name="Jha R.K."/>
            <person name="Patterson J."/>
            <person name="Monnat R.J. Jr."/>
            <person name="Barlow S.B."/>
            <person name="Starkenburg S.R."/>
            <person name="Cattolico R.A."/>
        </authorList>
    </citation>
    <scope>NUCLEOTIDE SEQUENCE</scope>
    <source>
        <strain evidence="10">CCMP291</strain>
    </source>
</reference>
<dbReference type="PRINTS" id="PR00380">
    <property type="entry name" value="KINESINHEAVY"/>
</dbReference>
<dbReference type="GO" id="GO:0005524">
    <property type="term" value="F:ATP binding"/>
    <property type="evidence" value="ECO:0007669"/>
    <property type="project" value="UniProtKB-UniRule"/>
</dbReference>
<protein>
    <submittedName>
        <fullName evidence="9">Kinesin like protein</fullName>
    </submittedName>
</protein>
<evidence type="ECO:0000313" key="10">
    <source>
        <dbReference type="Proteomes" id="UP000037460"/>
    </source>
</evidence>
<dbReference type="GO" id="GO:0008017">
    <property type="term" value="F:microtubule binding"/>
    <property type="evidence" value="ECO:0007669"/>
    <property type="project" value="InterPro"/>
</dbReference>
<dbReference type="InterPro" id="IPR027640">
    <property type="entry name" value="Kinesin-like_fam"/>
</dbReference>
<keyword evidence="6" id="KW-0505">Motor protein</keyword>
<keyword evidence="5 7" id="KW-0175">Coiled coil</keyword>
<dbReference type="Pfam" id="PF00225">
    <property type="entry name" value="Kinesin"/>
    <property type="match status" value="1"/>
</dbReference>
<dbReference type="OrthoDB" id="3176171at2759"/>
<comment type="subcellular location">
    <subcellularLocation>
        <location evidence="1">Cytoplasm</location>
    </subcellularLocation>
</comment>
<evidence type="ECO:0000256" key="4">
    <source>
        <dbReference type="ARBA" id="ARBA00022840"/>
    </source>
</evidence>
<proteinExistence type="inferred from homology"/>
<dbReference type="PANTHER" id="PTHR47969">
    <property type="entry name" value="CHROMOSOME-ASSOCIATED KINESIN KIF4A-RELATED"/>
    <property type="match status" value="1"/>
</dbReference>
<evidence type="ECO:0000259" key="8">
    <source>
        <dbReference type="PROSITE" id="PS50067"/>
    </source>
</evidence>
<evidence type="ECO:0000313" key="9">
    <source>
        <dbReference type="EMBL" id="KOO29289.1"/>
    </source>
</evidence>
<evidence type="ECO:0000256" key="2">
    <source>
        <dbReference type="ARBA" id="ARBA00022490"/>
    </source>
</evidence>
<keyword evidence="10" id="KW-1185">Reference proteome</keyword>
<dbReference type="InterPro" id="IPR001752">
    <property type="entry name" value="Kinesin_motor_dom"/>
</dbReference>
<feature type="coiled-coil region" evidence="7">
    <location>
        <begin position="558"/>
        <end position="585"/>
    </location>
</feature>
<feature type="binding site" evidence="6">
    <location>
        <begin position="301"/>
        <end position="308"/>
    </location>
    <ligand>
        <name>ATP</name>
        <dbReference type="ChEBI" id="CHEBI:30616"/>
    </ligand>
</feature>
<dbReference type="GO" id="GO:0007052">
    <property type="term" value="P:mitotic spindle organization"/>
    <property type="evidence" value="ECO:0007669"/>
    <property type="project" value="TreeGrafter"/>
</dbReference>
<evidence type="ECO:0000256" key="6">
    <source>
        <dbReference type="PROSITE-ProRule" id="PRU00283"/>
    </source>
</evidence>
<dbReference type="GO" id="GO:0007018">
    <property type="term" value="P:microtubule-based movement"/>
    <property type="evidence" value="ECO:0007669"/>
    <property type="project" value="InterPro"/>
</dbReference>
<dbReference type="Gene3D" id="3.40.850.10">
    <property type="entry name" value="Kinesin motor domain"/>
    <property type="match status" value="1"/>
</dbReference>
<keyword evidence="3 6" id="KW-0547">Nucleotide-binding</keyword>
<comment type="similarity">
    <text evidence="6">Belongs to the TRAFAC class myosin-kinesin ATPase superfamily. Kinesin family.</text>
</comment>
<sequence length="645" mass="67807">MQNQNRTASVNTEQCDTLDLGQPSVELGQLLIALCDFRSATNLLCLNHAWAALAKEDITWRPLATTIAREARLHFDTSRSTGEWRTKCRRLFSARGTFVSECFGAPTPAPERAPFHIAVGCRFRPPGGTAGPAQEVPREVVLPLHQRLQFIAAAHNCTLAEARKRLWAPEASESVDPFASSSCAGPAEDEAAKENLDANHHASVEGMAAVGDDYDGSCQGGAPAEGGADGADGASSASAAGLIALQGGQAIICAPGAGIRAFEFEHTFAGEASQADVYDAAVAPLVAGVLNGRSACVLAYGQTGSGKTFTMSGPGAGVSPSAATAGLAPRAVLSLLRAAQEREAAGVSVSLKMSSVEVFGEQITDLLHAGASIGGFWSGVAAAATAAGYADEPLESASQALELLERAELSKRRAATAMNERSSRAHSLLMLTLEQRALGEPEGVPPVVSQLCLADLGGSEKVKRSGVRGEQLREAIYINKGLLALKSVMSALNQKHAHVPFKDDQLTMLLRPSLSGGAQTYVILAARPEGEHALETMQALRFGETCAAVEVAAKGGSDRQAQSALAALDAQVKELERLIVEKERFETHIERRRDQRAGLLDAYGAGAALTDMAYEEKKVSRIVGAEKERAALERILAARRSLLGE</sequence>
<evidence type="ECO:0000256" key="3">
    <source>
        <dbReference type="ARBA" id="ARBA00022741"/>
    </source>
</evidence>
<dbReference type="EMBL" id="JWZX01002437">
    <property type="protein sequence ID" value="KOO29289.1"/>
    <property type="molecule type" value="Genomic_DNA"/>
</dbReference>
<dbReference type="SUPFAM" id="SSF52540">
    <property type="entry name" value="P-loop containing nucleoside triphosphate hydrolases"/>
    <property type="match status" value="1"/>
</dbReference>
<keyword evidence="4 6" id="KW-0067">ATP-binding</keyword>
<gene>
    <name evidence="9" type="ORF">Ctob_014617</name>
</gene>
<name>A0A0M0JRQ2_9EUKA</name>
<dbReference type="InterPro" id="IPR027417">
    <property type="entry name" value="P-loop_NTPase"/>
</dbReference>
<evidence type="ECO:0000256" key="7">
    <source>
        <dbReference type="SAM" id="Coils"/>
    </source>
</evidence>
<dbReference type="Proteomes" id="UP000037460">
    <property type="component" value="Unassembled WGS sequence"/>
</dbReference>